<feature type="chain" id="PRO_5020731949" description="Wax synthase domain-containing protein" evidence="8">
    <location>
        <begin position="22"/>
        <end position="334"/>
    </location>
</feature>
<evidence type="ECO:0000256" key="7">
    <source>
        <dbReference type="SAM" id="Phobius"/>
    </source>
</evidence>
<dbReference type="InterPro" id="IPR032805">
    <property type="entry name" value="Wax_synthase_dom"/>
</dbReference>
<evidence type="ECO:0000256" key="8">
    <source>
        <dbReference type="SAM" id="SignalP"/>
    </source>
</evidence>
<evidence type="ECO:0000256" key="3">
    <source>
        <dbReference type="ARBA" id="ARBA00022679"/>
    </source>
</evidence>
<comment type="similarity">
    <text evidence="2">Belongs to the wax synthase family.</text>
</comment>
<evidence type="ECO:0000256" key="4">
    <source>
        <dbReference type="ARBA" id="ARBA00022692"/>
    </source>
</evidence>
<dbReference type="Proteomes" id="UP000310108">
    <property type="component" value="Unassembled WGS sequence"/>
</dbReference>
<feature type="transmembrane region" description="Helical" evidence="7">
    <location>
        <begin position="31"/>
        <end position="49"/>
    </location>
</feature>
<keyword evidence="11" id="KW-1185">Reference proteome</keyword>
<dbReference type="InterPro" id="IPR044851">
    <property type="entry name" value="Wax_synthase"/>
</dbReference>
<feature type="domain" description="Wax synthase" evidence="9">
    <location>
        <begin position="192"/>
        <end position="279"/>
    </location>
</feature>
<evidence type="ECO:0000313" key="11">
    <source>
        <dbReference type="Proteomes" id="UP000310108"/>
    </source>
</evidence>
<dbReference type="Pfam" id="PF13813">
    <property type="entry name" value="MBOAT_2"/>
    <property type="match status" value="1"/>
</dbReference>
<feature type="signal peptide" evidence="8">
    <location>
        <begin position="1"/>
        <end position="21"/>
    </location>
</feature>
<accession>A0A4U6XIP3</accession>
<dbReference type="PANTHER" id="PTHR31595:SF67">
    <property type="entry name" value="WAX SYNTHASE DOMAIN-CONTAINING PROTEIN"/>
    <property type="match status" value="1"/>
</dbReference>
<dbReference type="EMBL" id="PJEX01000101">
    <property type="protein sequence ID" value="TKW55349.1"/>
    <property type="molecule type" value="Genomic_DNA"/>
</dbReference>
<evidence type="ECO:0000256" key="5">
    <source>
        <dbReference type="ARBA" id="ARBA00022989"/>
    </source>
</evidence>
<feature type="transmembrane region" description="Helical" evidence="7">
    <location>
        <begin position="305"/>
        <end position="328"/>
    </location>
</feature>
<keyword evidence="4 7" id="KW-0812">Transmembrane</keyword>
<keyword evidence="5 7" id="KW-1133">Transmembrane helix</keyword>
<keyword evidence="6 7" id="KW-0472">Membrane</keyword>
<keyword evidence="8" id="KW-0732">Signal</keyword>
<organism evidence="10 11">
    <name type="scientific">Colletotrichum tanaceti</name>
    <dbReference type="NCBI Taxonomy" id="1306861"/>
    <lineage>
        <taxon>Eukaryota</taxon>
        <taxon>Fungi</taxon>
        <taxon>Dikarya</taxon>
        <taxon>Ascomycota</taxon>
        <taxon>Pezizomycotina</taxon>
        <taxon>Sordariomycetes</taxon>
        <taxon>Hypocreomycetidae</taxon>
        <taxon>Glomerellales</taxon>
        <taxon>Glomerellaceae</taxon>
        <taxon>Colletotrichum</taxon>
        <taxon>Colletotrichum destructivum species complex</taxon>
    </lineage>
</organism>
<comment type="subcellular location">
    <subcellularLocation>
        <location evidence="1">Membrane</location>
        <topology evidence="1">Multi-pass membrane protein</topology>
    </subcellularLocation>
</comment>
<comment type="caution">
    <text evidence="10">The sequence shown here is derived from an EMBL/GenBank/DDBJ whole genome shotgun (WGS) entry which is preliminary data.</text>
</comment>
<feature type="transmembrane region" description="Helical" evidence="7">
    <location>
        <begin position="167"/>
        <end position="186"/>
    </location>
</feature>
<dbReference type="PANTHER" id="PTHR31595">
    <property type="entry name" value="LONG-CHAIN-ALCOHOL O-FATTY-ACYLTRANSFERASE 3-RELATED"/>
    <property type="match status" value="1"/>
</dbReference>
<keyword evidence="3" id="KW-0808">Transferase</keyword>
<evidence type="ECO:0000256" key="1">
    <source>
        <dbReference type="ARBA" id="ARBA00004141"/>
    </source>
</evidence>
<reference evidence="10 11" key="1">
    <citation type="journal article" date="2019" name="PLoS ONE">
        <title>Comparative genome analysis indicates high evolutionary potential of pathogenicity genes in Colletotrichum tanaceti.</title>
        <authorList>
            <person name="Lelwala R.V."/>
            <person name="Korhonen P.K."/>
            <person name="Young N.D."/>
            <person name="Scott J.B."/>
            <person name="Ades P.A."/>
            <person name="Gasser R.B."/>
            <person name="Taylor P.W.J."/>
        </authorList>
    </citation>
    <scope>NUCLEOTIDE SEQUENCE [LARGE SCALE GENOMIC DNA]</scope>
    <source>
        <strain evidence="10">BRIP57314</strain>
    </source>
</reference>
<evidence type="ECO:0000256" key="2">
    <source>
        <dbReference type="ARBA" id="ARBA00007282"/>
    </source>
</evidence>
<gene>
    <name evidence="10" type="ORF">CTA1_4080</name>
</gene>
<dbReference type="AlphaFoldDB" id="A0A4U6XIP3"/>
<name>A0A4U6XIP3_9PEZI</name>
<dbReference type="GO" id="GO:0008374">
    <property type="term" value="F:O-acyltransferase activity"/>
    <property type="evidence" value="ECO:0007669"/>
    <property type="project" value="InterPro"/>
</dbReference>
<protein>
    <recommendedName>
        <fullName evidence="9">Wax synthase domain-containing protein</fullName>
    </recommendedName>
</protein>
<dbReference type="GO" id="GO:0006629">
    <property type="term" value="P:lipid metabolic process"/>
    <property type="evidence" value="ECO:0007669"/>
    <property type="project" value="InterPro"/>
</dbReference>
<dbReference type="GO" id="GO:0016020">
    <property type="term" value="C:membrane"/>
    <property type="evidence" value="ECO:0007669"/>
    <property type="project" value="UniProtKB-SubCell"/>
</dbReference>
<sequence>MLFSVIGLLVLELLLTTTAVAFTHRNSLIRLALLPVMVAATYKVMIICVSGQIESPIGRAILGSGSVYRIIHYVAIVVIDRWSFEPKGPTSSLGGLTPASEIIGQKRAWSWGELAQRFQFGVRRFWYANADIFAERNVPVFSRLREVTLTELVARPVGVIAYWTMQYLSLSLMYGFLSFLAVAARLSDAEEWPPVFGRFEQTWSIAQFWGCFYHQNIRRGCSSIAHLTTYGCLRLEKGSLLGRYTFITTVFAISGTFHLLSDLARGIPREESKAMQFFLMQPVGMMFERGVQFLYRKSGVSIPMVFARVVGHCWVLFWITWTSPMWIYTSMRPQ</sequence>
<evidence type="ECO:0000259" key="9">
    <source>
        <dbReference type="Pfam" id="PF13813"/>
    </source>
</evidence>
<evidence type="ECO:0000313" key="10">
    <source>
        <dbReference type="EMBL" id="TKW55349.1"/>
    </source>
</evidence>
<evidence type="ECO:0000256" key="6">
    <source>
        <dbReference type="ARBA" id="ARBA00023136"/>
    </source>
</evidence>
<proteinExistence type="inferred from homology"/>